<name>A0A085ZDR1_9FLAO</name>
<dbReference type="eggNOG" id="COG1277">
    <property type="taxonomic scope" value="Bacteria"/>
</dbReference>
<accession>A0A085ZDR1</accession>
<evidence type="ECO:0000313" key="3">
    <source>
        <dbReference type="Proteomes" id="UP000028703"/>
    </source>
</evidence>
<feature type="transmembrane region" description="Helical" evidence="1">
    <location>
        <begin position="205"/>
        <end position="227"/>
    </location>
</feature>
<feature type="transmembrane region" description="Helical" evidence="1">
    <location>
        <begin position="12"/>
        <end position="31"/>
    </location>
</feature>
<dbReference type="PANTHER" id="PTHR43471">
    <property type="entry name" value="ABC TRANSPORTER PERMEASE"/>
    <property type="match status" value="1"/>
</dbReference>
<reference evidence="2 3" key="1">
    <citation type="submission" date="2014-07" db="EMBL/GenBank/DDBJ databases">
        <title>Genome of Chryseobacterium luteum DSM 18605.</title>
        <authorList>
            <person name="Stropko S.J."/>
            <person name="Pipes S.E."/>
            <person name="Newman J.D."/>
        </authorList>
    </citation>
    <scope>NUCLEOTIDE SEQUENCE [LARGE SCALE GENOMIC DNA]</scope>
    <source>
        <strain evidence="2 3">DSM 18605</strain>
    </source>
</reference>
<evidence type="ECO:0000313" key="2">
    <source>
        <dbReference type="EMBL" id="KFF02575.1"/>
    </source>
</evidence>
<evidence type="ECO:0008006" key="4">
    <source>
        <dbReference type="Google" id="ProtNLM"/>
    </source>
</evidence>
<feature type="transmembrane region" description="Helical" evidence="1">
    <location>
        <begin position="128"/>
        <end position="148"/>
    </location>
</feature>
<dbReference type="Pfam" id="PF12040">
    <property type="entry name" value="DUF3526"/>
    <property type="match status" value="1"/>
</dbReference>
<dbReference type="RefSeq" id="WP_034705559.1">
    <property type="nucleotide sequence ID" value="NZ_JPRO01000011.1"/>
</dbReference>
<dbReference type="InterPro" id="IPR021913">
    <property type="entry name" value="DUF3526"/>
</dbReference>
<dbReference type="STRING" id="421531.IX38_13335"/>
<proteinExistence type="predicted"/>
<dbReference type="Proteomes" id="UP000028703">
    <property type="component" value="Unassembled WGS sequence"/>
</dbReference>
<keyword evidence="1" id="KW-0472">Membrane</keyword>
<feature type="transmembrane region" description="Helical" evidence="1">
    <location>
        <begin position="239"/>
        <end position="259"/>
    </location>
</feature>
<sequence>MKNYLYKQFYRNKAYTAALVFLLLAGIMAIYTGKKFLDRNQDIIAKSEQFQKESIEKNVKYHKDDLGLILYYIKFNLINETPELAALNMGMRDLNPSIQGVTMRNLEEQRYNADFYNPANAAVGNFDFSFVLVFLFPLIIVAFCYNLISEEEESGRWKLLSVQSRHLGKLLDMKLLIRCIAVSAVYLVLILLAGIWISIPINKAFAVFILSGWLYIIFWFALCRWIISFRKSSAQNALILLIVWVGMNFIIPMSSNMIIQKSYPVQESLKAVMQQREGYHNKWDEAKQPTMEKFYKAYPQFRKFTVEENDSFTWTWYYAMQHMGDLEASLSSEQYREKMKKRNRAAEILGYFLPNIHTQLTESQLAGTGMDNHLKYSSALQKFHEQKRLFFYPLVFSGKNADSVDWNLQTVQSFREPDSWSLLKIFSPFFIIITLLIILSQNKFRKLC</sequence>
<feature type="transmembrane region" description="Helical" evidence="1">
    <location>
        <begin position="175"/>
        <end position="199"/>
    </location>
</feature>
<dbReference type="PANTHER" id="PTHR43471:SF1">
    <property type="entry name" value="ABC TRANSPORTER PERMEASE PROTEIN NOSY-RELATED"/>
    <property type="match status" value="1"/>
</dbReference>
<gene>
    <name evidence="2" type="ORF">IX38_13335</name>
</gene>
<keyword evidence="1" id="KW-1133">Transmembrane helix</keyword>
<dbReference type="AlphaFoldDB" id="A0A085ZDR1"/>
<organism evidence="2 3">
    <name type="scientific">Chryseobacterium luteum</name>
    <dbReference type="NCBI Taxonomy" id="421531"/>
    <lineage>
        <taxon>Bacteria</taxon>
        <taxon>Pseudomonadati</taxon>
        <taxon>Bacteroidota</taxon>
        <taxon>Flavobacteriia</taxon>
        <taxon>Flavobacteriales</taxon>
        <taxon>Weeksellaceae</taxon>
        <taxon>Chryseobacterium group</taxon>
        <taxon>Chryseobacterium</taxon>
    </lineage>
</organism>
<evidence type="ECO:0000256" key="1">
    <source>
        <dbReference type="SAM" id="Phobius"/>
    </source>
</evidence>
<comment type="caution">
    <text evidence="2">The sequence shown here is derived from an EMBL/GenBank/DDBJ whole genome shotgun (WGS) entry which is preliminary data.</text>
</comment>
<dbReference type="OrthoDB" id="6016419at2"/>
<keyword evidence="1" id="KW-0812">Transmembrane</keyword>
<feature type="transmembrane region" description="Helical" evidence="1">
    <location>
        <begin position="420"/>
        <end position="439"/>
    </location>
</feature>
<keyword evidence="3" id="KW-1185">Reference proteome</keyword>
<dbReference type="EMBL" id="JPRO01000011">
    <property type="protein sequence ID" value="KFF02575.1"/>
    <property type="molecule type" value="Genomic_DNA"/>
</dbReference>
<protein>
    <recommendedName>
        <fullName evidence="4">ABC transporter permease</fullName>
    </recommendedName>
</protein>